<evidence type="ECO:0000259" key="2">
    <source>
        <dbReference type="PROSITE" id="PS50943"/>
    </source>
</evidence>
<evidence type="ECO:0000313" key="3">
    <source>
        <dbReference type="EMBL" id="MCF0063060.1"/>
    </source>
</evidence>
<evidence type="ECO:0000313" key="4">
    <source>
        <dbReference type="Proteomes" id="UP001139000"/>
    </source>
</evidence>
<dbReference type="EMBL" id="JAJTTC010000003">
    <property type="protein sequence ID" value="MCF0063060.1"/>
    <property type="molecule type" value="Genomic_DNA"/>
</dbReference>
<feature type="region of interest" description="Disordered" evidence="1">
    <location>
        <begin position="88"/>
        <end position="113"/>
    </location>
</feature>
<keyword evidence="4" id="KW-1185">Reference proteome</keyword>
<protein>
    <submittedName>
        <fullName evidence="3">Helix-turn-helix domain-containing protein</fullName>
    </submittedName>
</protein>
<comment type="caution">
    <text evidence="3">The sequence shown here is derived from an EMBL/GenBank/DDBJ whole genome shotgun (WGS) entry which is preliminary data.</text>
</comment>
<dbReference type="RefSeq" id="WP_234656101.1">
    <property type="nucleotide sequence ID" value="NZ_JAJTTC010000003.1"/>
</dbReference>
<gene>
    <name evidence="3" type="ORF">LXM26_16240</name>
</gene>
<name>A0A9X1PL15_9BACT</name>
<dbReference type="SUPFAM" id="SSF47413">
    <property type="entry name" value="lambda repressor-like DNA-binding domains"/>
    <property type="match status" value="1"/>
</dbReference>
<dbReference type="Gene3D" id="1.10.260.40">
    <property type="entry name" value="lambda repressor-like DNA-binding domains"/>
    <property type="match status" value="1"/>
</dbReference>
<sequence>MDLNDKIKQIMVDKNMSPSFFADEIGIQRSSMSHIIAGRNKPSLDIVQKIVRRFPELGTNWILDDEDLPMISPDISSVSGPTRYFSNGGGNAGLGAAHPARNPDRSQANKSAALPNTATVMANDRRIEQIMIFYSDGTFEEVKPA</sequence>
<accession>A0A9X1PL15</accession>
<evidence type="ECO:0000256" key="1">
    <source>
        <dbReference type="SAM" id="MobiDB-lite"/>
    </source>
</evidence>
<dbReference type="PROSITE" id="PS50943">
    <property type="entry name" value="HTH_CROC1"/>
    <property type="match status" value="1"/>
</dbReference>
<dbReference type="CDD" id="cd00093">
    <property type="entry name" value="HTH_XRE"/>
    <property type="match status" value="1"/>
</dbReference>
<dbReference type="InterPro" id="IPR010982">
    <property type="entry name" value="Lambda_DNA-bd_dom_sf"/>
</dbReference>
<dbReference type="Pfam" id="PF01381">
    <property type="entry name" value="HTH_3"/>
    <property type="match status" value="1"/>
</dbReference>
<dbReference type="GO" id="GO:0003677">
    <property type="term" value="F:DNA binding"/>
    <property type="evidence" value="ECO:0007669"/>
    <property type="project" value="InterPro"/>
</dbReference>
<dbReference type="AlphaFoldDB" id="A0A9X1PL15"/>
<reference evidence="3" key="1">
    <citation type="submission" date="2021-12" db="EMBL/GenBank/DDBJ databases">
        <title>Novel species in genus Dyadobacter.</title>
        <authorList>
            <person name="Ma C."/>
        </authorList>
    </citation>
    <scope>NUCLEOTIDE SEQUENCE</scope>
    <source>
        <strain evidence="3">LJ419</strain>
    </source>
</reference>
<dbReference type="Proteomes" id="UP001139000">
    <property type="component" value="Unassembled WGS sequence"/>
</dbReference>
<dbReference type="InterPro" id="IPR001387">
    <property type="entry name" value="Cro/C1-type_HTH"/>
</dbReference>
<organism evidence="3 4">
    <name type="scientific">Dyadobacter chenwenxiniae</name>
    <dbReference type="NCBI Taxonomy" id="2906456"/>
    <lineage>
        <taxon>Bacteria</taxon>
        <taxon>Pseudomonadati</taxon>
        <taxon>Bacteroidota</taxon>
        <taxon>Cytophagia</taxon>
        <taxon>Cytophagales</taxon>
        <taxon>Spirosomataceae</taxon>
        <taxon>Dyadobacter</taxon>
    </lineage>
</organism>
<proteinExistence type="predicted"/>
<dbReference type="SMART" id="SM00530">
    <property type="entry name" value="HTH_XRE"/>
    <property type="match status" value="1"/>
</dbReference>
<feature type="domain" description="HTH cro/C1-type" evidence="2">
    <location>
        <begin position="7"/>
        <end position="54"/>
    </location>
</feature>